<accession>A0ABV4NWY6</accession>
<name>A0ABV4NWY6_9GAMM</name>
<dbReference type="InterPro" id="IPR009327">
    <property type="entry name" value="Cupin_DUF985"/>
</dbReference>
<evidence type="ECO:0000259" key="1">
    <source>
        <dbReference type="Pfam" id="PF06172"/>
    </source>
</evidence>
<dbReference type="EMBL" id="JBGMEK010000006">
    <property type="protein sequence ID" value="MFA0810238.1"/>
    <property type="molecule type" value="Genomic_DNA"/>
</dbReference>
<organism evidence="2 3">
    <name type="scientific">Microbulbifer epialgicus</name>
    <dbReference type="NCBI Taxonomy" id="393907"/>
    <lineage>
        <taxon>Bacteria</taxon>
        <taxon>Pseudomonadati</taxon>
        <taxon>Pseudomonadota</taxon>
        <taxon>Gammaproteobacteria</taxon>
        <taxon>Cellvibrionales</taxon>
        <taxon>Microbulbiferaceae</taxon>
        <taxon>Microbulbifer</taxon>
    </lineage>
</organism>
<protein>
    <submittedName>
        <fullName evidence="2">Cupin domain-containing protein</fullName>
    </submittedName>
</protein>
<gene>
    <name evidence="2" type="ORF">ACCI49_04835</name>
</gene>
<feature type="domain" description="DUF985" evidence="1">
    <location>
        <begin position="4"/>
        <end position="128"/>
    </location>
</feature>
<dbReference type="InterPro" id="IPR014710">
    <property type="entry name" value="RmlC-like_jellyroll"/>
</dbReference>
<dbReference type="InterPro" id="IPR039935">
    <property type="entry name" value="YML079W-like"/>
</dbReference>
<dbReference type="CDD" id="cd06121">
    <property type="entry name" value="cupin_YML079wp"/>
    <property type="match status" value="1"/>
</dbReference>
<dbReference type="SUPFAM" id="SSF51182">
    <property type="entry name" value="RmlC-like cupins"/>
    <property type="match status" value="1"/>
</dbReference>
<dbReference type="PANTHER" id="PTHR33387">
    <property type="entry name" value="RMLC-LIKE JELLY ROLL FOLD PROTEIN"/>
    <property type="match status" value="1"/>
</dbReference>
<dbReference type="RefSeq" id="WP_371837845.1">
    <property type="nucleotide sequence ID" value="NZ_JBGMEK010000006.1"/>
</dbReference>
<dbReference type="InterPro" id="IPR011051">
    <property type="entry name" value="RmlC_Cupin_sf"/>
</dbReference>
<dbReference type="Proteomes" id="UP001569428">
    <property type="component" value="Unassembled WGS sequence"/>
</dbReference>
<dbReference type="PANTHER" id="PTHR33387:SF3">
    <property type="entry name" value="DUF985 DOMAIN-CONTAINING PROTEIN"/>
    <property type="match status" value="1"/>
</dbReference>
<keyword evidence="3" id="KW-1185">Reference proteome</keyword>
<sequence>MQPVNLIEHPEGGKFLEVFRSNATVTNKNGQERSALTHIYFSLGRGEISRFHKVQSDEVWSLYQGSGLYLYTWDGLDKEVKRTELSAQCNTYCDVVPAGVWQAAEPIGESVLVGCSVGPGFDFSDFEMIDPRSDAAKKLRGIDSNFIKFIES</sequence>
<reference evidence="2 3" key="1">
    <citation type="submission" date="2024-08" db="EMBL/GenBank/DDBJ databases">
        <authorList>
            <person name="Ishaq N."/>
        </authorList>
    </citation>
    <scope>NUCLEOTIDE SEQUENCE [LARGE SCALE GENOMIC DNA]</scope>
    <source>
        <strain evidence="2 3">DSM 18651</strain>
    </source>
</reference>
<proteinExistence type="predicted"/>
<evidence type="ECO:0000313" key="3">
    <source>
        <dbReference type="Proteomes" id="UP001569428"/>
    </source>
</evidence>
<dbReference type="Pfam" id="PF06172">
    <property type="entry name" value="Cupin_5"/>
    <property type="match status" value="1"/>
</dbReference>
<dbReference type="Gene3D" id="2.60.120.10">
    <property type="entry name" value="Jelly Rolls"/>
    <property type="match status" value="1"/>
</dbReference>
<comment type="caution">
    <text evidence="2">The sequence shown here is derived from an EMBL/GenBank/DDBJ whole genome shotgun (WGS) entry which is preliminary data.</text>
</comment>
<evidence type="ECO:0000313" key="2">
    <source>
        <dbReference type="EMBL" id="MFA0810238.1"/>
    </source>
</evidence>